<dbReference type="AlphaFoldDB" id="A0A7J0BJ72"/>
<name>A0A7J0BJ72_9BACT</name>
<dbReference type="InterPro" id="IPR036779">
    <property type="entry name" value="LysM_dom_sf"/>
</dbReference>
<dbReference type="EMBL" id="BLVO01000013">
    <property type="protein sequence ID" value="GFM33282.1"/>
    <property type="molecule type" value="Genomic_DNA"/>
</dbReference>
<organism evidence="1 2">
    <name type="scientific">Desulfovibrio subterraneus</name>
    <dbReference type="NCBI Taxonomy" id="2718620"/>
    <lineage>
        <taxon>Bacteria</taxon>
        <taxon>Pseudomonadati</taxon>
        <taxon>Thermodesulfobacteriota</taxon>
        <taxon>Desulfovibrionia</taxon>
        <taxon>Desulfovibrionales</taxon>
        <taxon>Desulfovibrionaceae</taxon>
        <taxon>Desulfovibrio</taxon>
    </lineage>
</organism>
<dbReference type="InterPro" id="IPR008861">
    <property type="entry name" value="GpX-like"/>
</dbReference>
<proteinExistence type="predicted"/>
<sequence>MPSAYICQSGETLDSIARAIWGDERLFERLTDANPQYRGTAIFEGGERLTVPDLPAVATTVKAPWED</sequence>
<evidence type="ECO:0000313" key="2">
    <source>
        <dbReference type="Proteomes" id="UP000503840"/>
    </source>
</evidence>
<dbReference type="Pfam" id="PF05489">
    <property type="entry name" value="Phage_tail_X"/>
    <property type="match status" value="1"/>
</dbReference>
<dbReference type="RefSeq" id="WP_174404950.1">
    <property type="nucleotide sequence ID" value="NZ_BLVO01000013.1"/>
</dbReference>
<protein>
    <submittedName>
        <fullName evidence="1">Uncharacterized protein</fullName>
    </submittedName>
</protein>
<comment type="caution">
    <text evidence="1">The sequence shown here is derived from an EMBL/GenBank/DDBJ whole genome shotgun (WGS) entry which is preliminary data.</text>
</comment>
<gene>
    <name evidence="1" type="ORF">DSM101010T_16470</name>
</gene>
<accession>A0A7J0BJ72</accession>
<evidence type="ECO:0000313" key="1">
    <source>
        <dbReference type="EMBL" id="GFM33282.1"/>
    </source>
</evidence>
<dbReference type="Proteomes" id="UP000503840">
    <property type="component" value="Unassembled WGS sequence"/>
</dbReference>
<keyword evidence="2" id="KW-1185">Reference proteome</keyword>
<dbReference type="Gene3D" id="3.10.350.10">
    <property type="entry name" value="LysM domain"/>
    <property type="match status" value="1"/>
</dbReference>
<reference evidence="1 2" key="1">
    <citation type="submission" date="2020-05" db="EMBL/GenBank/DDBJ databases">
        <title>Draft genome sequence of Desulfovibrio sp. strain HN2T.</title>
        <authorList>
            <person name="Ueno A."/>
            <person name="Tamazawa S."/>
            <person name="Tamamura S."/>
            <person name="Murakami T."/>
            <person name="Kiyama T."/>
            <person name="Inomata H."/>
            <person name="Amano Y."/>
            <person name="Miyakawa K."/>
            <person name="Tamaki H."/>
            <person name="Naganuma T."/>
            <person name="Kaneko K."/>
        </authorList>
    </citation>
    <scope>NUCLEOTIDE SEQUENCE [LARGE SCALE GENOMIC DNA]</scope>
    <source>
        <strain evidence="1 2">HN2</strain>
    </source>
</reference>